<feature type="compositionally biased region" description="Basic and acidic residues" evidence="1">
    <location>
        <begin position="79"/>
        <end position="89"/>
    </location>
</feature>
<proteinExistence type="predicted"/>
<dbReference type="Proteomes" id="UP001050975">
    <property type="component" value="Unassembled WGS sequence"/>
</dbReference>
<dbReference type="RefSeq" id="WP_226586995.1">
    <property type="nucleotide sequence ID" value="NZ_BLAY01000101.1"/>
</dbReference>
<organism evidence="2 3">
    <name type="scientific">Microseira wollei NIES-4236</name>
    <dbReference type="NCBI Taxonomy" id="2530354"/>
    <lineage>
        <taxon>Bacteria</taxon>
        <taxon>Bacillati</taxon>
        <taxon>Cyanobacteriota</taxon>
        <taxon>Cyanophyceae</taxon>
        <taxon>Oscillatoriophycideae</taxon>
        <taxon>Aerosakkonematales</taxon>
        <taxon>Aerosakkonemataceae</taxon>
        <taxon>Microseira</taxon>
    </lineage>
</organism>
<name>A0AAV3XE74_9CYAN</name>
<feature type="region of interest" description="Disordered" evidence="1">
    <location>
        <begin position="46"/>
        <end position="96"/>
    </location>
</feature>
<gene>
    <name evidence="2" type="ORF">MiSe_56500</name>
</gene>
<sequence length="235" mass="25998">MSMAPKYAVFAKTVPSRSRMVSSIKLPEVGMGRLSAARLESAQVIADSGTTPQPQFPSKAPEAGMELKSARRGQRRQANRREGMARRESALAGELRLSKTDGETAKLVPQSESMPVWLTWLIRWQRRSSVVTFFLVSATLAVYGGTVYTQQLWNREYRQLETLQLQQRQLTAASEVLKNQLADQAEQQDTGLVPATPNNNLFLQPAQEQPKSTPSSTRAIDPAAKQQLAPTPVGY</sequence>
<reference evidence="2" key="1">
    <citation type="submission" date="2019-10" db="EMBL/GenBank/DDBJ databases">
        <title>Draft genome sequece of Microseira wollei NIES-4236.</title>
        <authorList>
            <person name="Yamaguchi H."/>
            <person name="Suzuki S."/>
            <person name="Kawachi M."/>
        </authorList>
    </citation>
    <scope>NUCLEOTIDE SEQUENCE</scope>
    <source>
        <strain evidence="2">NIES-4236</strain>
    </source>
</reference>
<dbReference type="AlphaFoldDB" id="A0AAV3XE74"/>
<evidence type="ECO:0000313" key="2">
    <source>
        <dbReference type="EMBL" id="GET40838.1"/>
    </source>
</evidence>
<evidence type="ECO:0008006" key="4">
    <source>
        <dbReference type="Google" id="ProtNLM"/>
    </source>
</evidence>
<comment type="caution">
    <text evidence="2">The sequence shown here is derived from an EMBL/GenBank/DDBJ whole genome shotgun (WGS) entry which is preliminary data.</text>
</comment>
<feature type="region of interest" description="Disordered" evidence="1">
    <location>
        <begin position="185"/>
        <end position="235"/>
    </location>
</feature>
<evidence type="ECO:0000313" key="3">
    <source>
        <dbReference type="Proteomes" id="UP001050975"/>
    </source>
</evidence>
<feature type="compositionally biased region" description="Polar residues" evidence="1">
    <location>
        <begin position="185"/>
        <end position="218"/>
    </location>
</feature>
<evidence type="ECO:0000256" key="1">
    <source>
        <dbReference type="SAM" id="MobiDB-lite"/>
    </source>
</evidence>
<protein>
    <recommendedName>
        <fullName evidence="4">Cell division protein FtsL</fullName>
    </recommendedName>
</protein>
<keyword evidence="3" id="KW-1185">Reference proteome</keyword>
<accession>A0AAV3XE74</accession>
<dbReference type="EMBL" id="BLAY01000101">
    <property type="protein sequence ID" value="GET40838.1"/>
    <property type="molecule type" value="Genomic_DNA"/>
</dbReference>